<keyword evidence="6" id="KW-0812">Transmembrane</keyword>
<dbReference type="EMBL" id="MWPV01000002">
    <property type="protein sequence ID" value="OUL58053.1"/>
    <property type="molecule type" value="Genomic_DNA"/>
</dbReference>
<keyword evidence="4" id="KW-0233">DNA recombination</keyword>
<evidence type="ECO:0000256" key="6">
    <source>
        <dbReference type="SAM" id="Phobius"/>
    </source>
</evidence>
<keyword evidence="6" id="KW-0472">Membrane</keyword>
<feature type="transmembrane region" description="Helical" evidence="6">
    <location>
        <begin position="12"/>
        <end position="33"/>
    </location>
</feature>
<evidence type="ECO:0000313" key="8">
    <source>
        <dbReference type="Proteomes" id="UP000194841"/>
    </source>
</evidence>
<protein>
    <submittedName>
        <fullName evidence="7">DNA polymerase V</fullName>
    </submittedName>
</protein>
<comment type="similarity">
    <text evidence="2">Belongs to the RmuC family.</text>
</comment>
<dbReference type="PANTHER" id="PTHR30563">
    <property type="entry name" value="DNA RECOMBINATION PROTEIN RMUC"/>
    <property type="match status" value="1"/>
</dbReference>
<accession>A0A244CR03</accession>
<dbReference type="OrthoDB" id="9765111at2"/>
<feature type="coiled-coil region" evidence="5">
    <location>
        <begin position="77"/>
        <end position="164"/>
    </location>
</feature>
<reference evidence="7 8" key="1">
    <citation type="submission" date="2017-02" db="EMBL/GenBank/DDBJ databases">
        <title>Pseudoalteromonas ulvae TC14 Genome.</title>
        <authorList>
            <person name="Molmeret M."/>
        </authorList>
    </citation>
    <scope>NUCLEOTIDE SEQUENCE [LARGE SCALE GENOMIC DNA]</scope>
    <source>
        <strain evidence="7">TC14</strain>
    </source>
</reference>
<proteinExistence type="inferred from homology"/>
<dbReference type="Proteomes" id="UP000194841">
    <property type="component" value="Unassembled WGS sequence"/>
</dbReference>
<evidence type="ECO:0000256" key="5">
    <source>
        <dbReference type="SAM" id="Coils"/>
    </source>
</evidence>
<dbReference type="AlphaFoldDB" id="A0A244CR03"/>
<sequence length="499" mass="56787">MIVELSFSLLKPYVLTSSITLLGCFGLFIPLLMGRKKQIHALQADLAQSRADIIQYQGNLQQLDYFKDAHHAELQKNQQLQVDITTAKEQLQHFKTRSTEFVQQYQLSQQQLKTVQARFEETHAKLAALESAVTEKELSFSAQLEQIESSKRILTKEFENLANRVLTEKGEAFKALNQESVQSLLQPMQTEMKGFREKVEAIHTEELKQRSELKTELINLQKLNQDITHQAQSLTNALQGQKKVQGNWGELMLENVLDSAGLRLGVDYKREVNFNTQDGKLRPDVIVYLPQNRHIVIDAKTSLNAYTRFVNAQSDMDAQIALKQHALAIGDRINELASKDYFKLPGLNSPEVVVLFVPIESAYVEALKYQPDLYQKAIERNILVATPTTLLTSLNIVKQLWRFEDQSKHTAELANRAERFYTKLNGFLGSMQGVGKQLDKAKESYDKAFSQLYSGRGNLIKQAAEFRDLGVSVQKELPEELTDLAHLELDFVSEESQNQ</sequence>
<comment type="caution">
    <text evidence="7">The sequence shown here is derived from an EMBL/GenBank/DDBJ whole genome shotgun (WGS) entry which is preliminary data.</text>
</comment>
<keyword evidence="3 5" id="KW-0175">Coiled coil</keyword>
<keyword evidence="6" id="KW-1133">Transmembrane helix</keyword>
<dbReference type="Pfam" id="PF02646">
    <property type="entry name" value="RmuC"/>
    <property type="match status" value="1"/>
</dbReference>
<dbReference type="InterPro" id="IPR003798">
    <property type="entry name" value="DNA_recombination_RmuC"/>
</dbReference>
<name>A0A244CR03_PSEDV</name>
<gene>
    <name evidence="7" type="ORF">B1199_06775</name>
</gene>
<evidence type="ECO:0000256" key="1">
    <source>
        <dbReference type="ARBA" id="ARBA00003416"/>
    </source>
</evidence>
<comment type="function">
    <text evidence="1">Involved in DNA recombination.</text>
</comment>
<dbReference type="GO" id="GO:0006310">
    <property type="term" value="P:DNA recombination"/>
    <property type="evidence" value="ECO:0007669"/>
    <property type="project" value="UniProtKB-KW"/>
</dbReference>
<dbReference type="PANTHER" id="PTHR30563:SF0">
    <property type="entry name" value="DNA RECOMBINATION PROTEIN RMUC"/>
    <property type="match status" value="1"/>
</dbReference>
<evidence type="ECO:0000256" key="2">
    <source>
        <dbReference type="ARBA" id="ARBA00009840"/>
    </source>
</evidence>
<evidence type="ECO:0000256" key="3">
    <source>
        <dbReference type="ARBA" id="ARBA00023054"/>
    </source>
</evidence>
<evidence type="ECO:0000256" key="4">
    <source>
        <dbReference type="ARBA" id="ARBA00023172"/>
    </source>
</evidence>
<keyword evidence="8" id="KW-1185">Reference proteome</keyword>
<evidence type="ECO:0000313" key="7">
    <source>
        <dbReference type="EMBL" id="OUL58053.1"/>
    </source>
</evidence>
<organism evidence="7 8">
    <name type="scientific">Pseudoalteromonas ulvae</name>
    <dbReference type="NCBI Taxonomy" id="107327"/>
    <lineage>
        <taxon>Bacteria</taxon>
        <taxon>Pseudomonadati</taxon>
        <taxon>Pseudomonadota</taxon>
        <taxon>Gammaproteobacteria</taxon>
        <taxon>Alteromonadales</taxon>
        <taxon>Pseudoalteromonadaceae</taxon>
        <taxon>Pseudoalteromonas</taxon>
    </lineage>
</organism>